<organism evidence="2 3">
    <name type="scientific">Glaciihabitans tibetensis</name>
    <dbReference type="NCBI Taxonomy" id="1266600"/>
    <lineage>
        <taxon>Bacteria</taxon>
        <taxon>Bacillati</taxon>
        <taxon>Actinomycetota</taxon>
        <taxon>Actinomycetes</taxon>
        <taxon>Micrococcales</taxon>
        <taxon>Microbacteriaceae</taxon>
        <taxon>Glaciihabitans</taxon>
    </lineage>
</organism>
<gene>
    <name evidence="2" type="ORF">B0I08_1022</name>
</gene>
<dbReference type="EMBL" id="PVTL01000002">
    <property type="protein sequence ID" value="PRY69330.1"/>
    <property type="molecule type" value="Genomic_DNA"/>
</dbReference>
<dbReference type="InterPro" id="IPR006311">
    <property type="entry name" value="TAT_signal"/>
</dbReference>
<evidence type="ECO:0000313" key="2">
    <source>
        <dbReference type="EMBL" id="PRY69330.1"/>
    </source>
</evidence>
<feature type="compositionally biased region" description="Low complexity" evidence="1">
    <location>
        <begin position="43"/>
        <end position="60"/>
    </location>
</feature>
<reference evidence="2 3" key="1">
    <citation type="submission" date="2018-03" db="EMBL/GenBank/DDBJ databases">
        <title>Genomic Encyclopedia of Type Strains, Phase III (KMG-III): the genomes of soil and plant-associated and newly described type strains.</title>
        <authorList>
            <person name="Whitman W."/>
        </authorList>
    </citation>
    <scope>NUCLEOTIDE SEQUENCE [LARGE SCALE GENOMIC DNA]</scope>
    <source>
        <strain evidence="2 3">CGMCC 1.12484</strain>
    </source>
</reference>
<name>A0A2T0VGK1_9MICO</name>
<dbReference type="Proteomes" id="UP000237983">
    <property type="component" value="Unassembled WGS sequence"/>
</dbReference>
<proteinExistence type="predicted"/>
<evidence type="ECO:0000313" key="3">
    <source>
        <dbReference type="Proteomes" id="UP000237983"/>
    </source>
</evidence>
<feature type="region of interest" description="Disordered" evidence="1">
    <location>
        <begin position="43"/>
        <end position="64"/>
    </location>
</feature>
<protein>
    <submittedName>
        <fullName evidence="2">Uncharacterized protein</fullName>
    </submittedName>
</protein>
<keyword evidence="3" id="KW-1185">Reference proteome</keyword>
<sequence length="209" mass="21602">MHSRPQLPRLRRRVVLAGAALVATLGLAAAALMVWWPTSTAAPAANTAPATDSTAAAETPTPAPLFSTDEEALAAARATYEGFLAATDAILADSGAGAERLDAFAEPDVVETELQGFQRFNSGGLRLMGQTTIENFALQSRSLANEVVVTAYACANVADVDVVDATGSSVVTDTRPDLTPFELTFSVSKDSPTGLAVASKFVWQGGGVC</sequence>
<dbReference type="PROSITE" id="PS51318">
    <property type="entry name" value="TAT"/>
    <property type="match status" value="1"/>
</dbReference>
<evidence type="ECO:0000256" key="1">
    <source>
        <dbReference type="SAM" id="MobiDB-lite"/>
    </source>
</evidence>
<accession>A0A2T0VGK1</accession>
<dbReference type="AlphaFoldDB" id="A0A2T0VGK1"/>
<comment type="caution">
    <text evidence="2">The sequence shown here is derived from an EMBL/GenBank/DDBJ whole genome shotgun (WGS) entry which is preliminary data.</text>
</comment>
<dbReference type="RefSeq" id="WP_146134310.1">
    <property type="nucleotide sequence ID" value="NZ_PVTL01000002.1"/>
</dbReference>